<dbReference type="Proteomes" id="UP000218263">
    <property type="component" value="Chromosome"/>
</dbReference>
<keyword evidence="2" id="KW-1185">Reference proteome</keyword>
<name>A0A0X8X4F8_9SPHI</name>
<dbReference type="KEGG" id="mgot:MgSA37_03630"/>
<evidence type="ECO:0000313" key="1">
    <source>
        <dbReference type="EMBL" id="BAU55441.1"/>
    </source>
</evidence>
<reference evidence="1 2" key="1">
    <citation type="submission" date="2015-12" db="EMBL/GenBank/DDBJ databases">
        <title>Genome sequence of Mucilaginibacter gotjawali.</title>
        <authorList>
            <person name="Lee J.S."/>
            <person name="Lee K.C."/>
            <person name="Kim K.K."/>
            <person name="Lee B.W."/>
        </authorList>
    </citation>
    <scope>NUCLEOTIDE SEQUENCE [LARGE SCALE GENOMIC DNA]</scope>
    <source>
        <strain evidence="1 2">SA3-7</strain>
    </source>
</reference>
<dbReference type="EMBL" id="AP017313">
    <property type="protein sequence ID" value="BAU55441.1"/>
    <property type="molecule type" value="Genomic_DNA"/>
</dbReference>
<protein>
    <submittedName>
        <fullName evidence="1">Uncharacterized protein</fullName>
    </submittedName>
</protein>
<evidence type="ECO:0000313" key="2">
    <source>
        <dbReference type="Proteomes" id="UP000218263"/>
    </source>
</evidence>
<dbReference type="OrthoDB" id="799982at2"/>
<dbReference type="AlphaFoldDB" id="A0A0X8X4F8"/>
<organism evidence="1 2">
    <name type="scientific">Mucilaginibacter gotjawali</name>
    <dbReference type="NCBI Taxonomy" id="1550579"/>
    <lineage>
        <taxon>Bacteria</taxon>
        <taxon>Pseudomonadati</taxon>
        <taxon>Bacteroidota</taxon>
        <taxon>Sphingobacteriia</taxon>
        <taxon>Sphingobacteriales</taxon>
        <taxon>Sphingobacteriaceae</taxon>
        <taxon>Mucilaginibacter</taxon>
    </lineage>
</organism>
<sequence length="110" mass="12822">MERIVLEVDGATARAWRNTSPDLRQVYEAKINAILKELQEVDEDGFTKAQRDFLAKEAAENTERYEWWNDEDMMAELDRRSADLRSGKVKGVSLEESKAYLLSRLKRNEL</sequence>
<dbReference type="RefSeq" id="WP_096353773.1">
    <property type="nucleotide sequence ID" value="NZ_AP017313.1"/>
</dbReference>
<proteinExistence type="predicted"/>
<accession>A0A0X8X4F8</accession>
<gene>
    <name evidence="1" type="ORF">MgSA37_03630</name>
</gene>